<dbReference type="Proteomes" id="UP000295281">
    <property type="component" value="Unassembled WGS sequence"/>
</dbReference>
<protein>
    <submittedName>
        <fullName evidence="3">Type III secretion system (T3SS) SseB-like protein</fullName>
    </submittedName>
</protein>
<reference evidence="3 4" key="1">
    <citation type="submission" date="2019-03" db="EMBL/GenBank/DDBJ databases">
        <title>Genomic Encyclopedia of Type Strains, Phase IV (KMG-IV): sequencing the most valuable type-strain genomes for metagenomic binning, comparative biology and taxonomic classification.</title>
        <authorList>
            <person name="Goeker M."/>
        </authorList>
    </citation>
    <scope>NUCLEOTIDE SEQUENCE [LARGE SCALE GENOMIC DNA]</scope>
    <source>
        <strain evidence="3 4">DSM 46770</strain>
    </source>
</reference>
<feature type="region of interest" description="Disordered" evidence="1">
    <location>
        <begin position="28"/>
        <end position="47"/>
    </location>
</feature>
<sequence length="152" mass="15552">MTTPTGPAGADSVPFPVNPVEEALAAAVEQSVPPPSADVDGDDDDEAGMESVSAFIGTLKEGSLWVPLPEGAGTQDDGSVALPTLDVDGSPFVPVFTSQEQLSVRSSDLPFTVVRTRELVDALPRGVGLAVNPGNPVSVPIYPETVLALASE</sequence>
<evidence type="ECO:0000256" key="1">
    <source>
        <dbReference type="SAM" id="MobiDB-lite"/>
    </source>
</evidence>
<dbReference type="InterPro" id="IPR009839">
    <property type="entry name" value="SseB_N"/>
</dbReference>
<name>A0A4R6ULE1_9ACTN</name>
<dbReference type="RefSeq" id="WP_133743275.1">
    <property type="nucleotide sequence ID" value="NZ_SNYN01000027.1"/>
</dbReference>
<feature type="domain" description="SseB protein N-terminal" evidence="2">
    <location>
        <begin position="48"/>
        <end position="146"/>
    </location>
</feature>
<dbReference type="Pfam" id="PF07179">
    <property type="entry name" value="SseB"/>
    <property type="match status" value="1"/>
</dbReference>
<feature type="region of interest" description="Disordered" evidence="1">
    <location>
        <begin position="1"/>
        <end position="21"/>
    </location>
</feature>
<accession>A0A4R6ULE1</accession>
<gene>
    <name evidence="3" type="ORF">EV190_12713</name>
</gene>
<evidence type="ECO:0000313" key="4">
    <source>
        <dbReference type="Proteomes" id="UP000295281"/>
    </source>
</evidence>
<organism evidence="3 4">
    <name type="scientific">Actinorugispora endophytica</name>
    <dbReference type="NCBI Taxonomy" id="1605990"/>
    <lineage>
        <taxon>Bacteria</taxon>
        <taxon>Bacillati</taxon>
        <taxon>Actinomycetota</taxon>
        <taxon>Actinomycetes</taxon>
        <taxon>Streptosporangiales</taxon>
        <taxon>Nocardiopsidaceae</taxon>
        <taxon>Actinorugispora</taxon>
    </lineage>
</organism>
<dbReference type="AlphaFoldDB" id="A0A4R6ULE1"/>
<keyword evidence="4" id="KW-1185">Reference proteome</keyword>
<proteinExistence type="predicted"/>
<evidence type="ECO:0000313" key="3">
    <source>
        <dbReference type="EMBL" id="TDQ45955.1"/>
    </source>
</evidence>
<dbReference type="EMBL" id="SNYN01000027">
    <property type="protein sequence ID" value="TDQ45955.1"/>
    <property type="molecule type" value="Genomic_DNA"/>
</dbReference>
<evidence type="ECO:0000259" key="2">
    <source>
        <dbReference type="Pfam" id="PF07179"/>
    </source>
</evidence>
<comment type="caution">
    <text evidence="3">The sequence shown here is derived from an EMBL/GenBank/DDBJ whole genome shotgun (WGS) entry which is preliminary data.</text>
</comment>
<dbReference type="OrthoDB" id="3436175at2"/>